<dbReference type="Proteomes" id="UP000596661">
    <property type="component" value="Chromosome 6"/>
</dbReference>
<accession>A0A803PZJ0</accession>
<evidence type="ECO:0000313" key="2">
    <source>
        <dbReference type="Proteomes" id="UP000596661"/>
    </source>
</evidence>
<dbReference type="EMBL" id="UZAU01000575">
    <property type="status" value="NOT_ANNOTATED_CDS"/>
    <property type="molecule type" value="Genomic_DNA"/>
</dbReference>
<name>A0A803PZJ0_CANSA</name>
<dbReference type="EnsemblPlants" id="evm.model.06.703">
    <property type="protein sequence ID" value="cds.evm.model.06.703"/>
    <property type="gene ID" value="evm.TU.06.703"/>
</dbReference>
<reference evidence="1" key="2">
    <citation type="submission" date="2021-03" db="UniProtKB">
        <authorList>
            <consortium name="EnsemblPlants"/>
        </authorList>
    </citation>
    <scope>IDENTIFICATION</scope>
</reference>
<dbReference type="AlphaFoldDB" id="A0A803PZJ0"/>
<proteinExistence type="predicted"/>
<protein>
    <submittedName>
        <fullName evidence="1">Uncharacterized protein</fullName>
    </submittedName>
</protein>
<sequence length="178" mass="19864">MKSVPLNLPAMHREGEIKRPFEVRLEEENGFLHRRASILLAVRRVEVLEGLHASILIGPRVDVEALEKHLAPKVGTEAALFPAKLLDQVVGNVSKLPLETWAIYTNVDAFSLAHAAKQQAIGVALLAEKDTQEVDTLVVELEQAKLTTANCMMPIGLFSLNLRKPRLRLKAWREKISH</sequence>
<keyword evidence="2" id="KW-1185">Reference proteome</keyword>
<reference evidence="1" key="1">
    <citation type="submission" date="2018-11" db="EMBL/GenBank/DDBJ databases">
        <authorList>
            <person name="Grassa J C."/>
        </authorList>
    </citation>
    <scope>NUCLEOTIDE SEQUENCE [LARGE SCALE GENOMIC DNA]</scope>
</reference>
<dbReference type="Gramene" id="evm.model.06.703">
    <property type="protein sequence ID" value="cds.evm.model.06.703"/>
    <property type="gene ID" value="evm.TU.06.703"/>
</dbReference>
<organism evidence="1 2">
    <name type="scientific">Cannabis sativa</name>
    <name type="common">Hemp</name>
    <name type="synonym">Marijuana</name>
    <dbReference type="NCBI Taxonomy" id="3483"/>
    <lineage>
        <taxon>Eukaryota</taxon>
        <taxon>Viridiplantae</taxon>
        <taxon>Streptophyta</taxon>
        <taxon>Embryophyta</taxon>
        <taxon>Tracheophyta</taxon>
        <taxon>Spermatophyta</taxon>
        <taxon>Magnoliopsida</taxon>
        <taxon>eudicotyledons</taxon>
        <taxon>Gunneridae</taxon>
        <taxon>Pentapetalae</taxon>
        <taxon>rosids</taxon>
        <taxon>fabids</taxon>
        <taxon>Rosales</taxon>
        <taxon>Cannabaceae</taxon>
        <taxon>Cannabis</taxon>
    </lineage>
</organism>
<evidence type="ECO:0000313" key="1">
    <source>
        <dbReference type="EnsemblPlants" id="cds.evm.model.06.703"/>
    </source>
</evidence>